<evidence type="ECO:0000256" key="15">
    <source>
        <dbReference type="ARBA" id="ARBA00023146"/>
    </source>
</evidence>
<dbReference type="PROSITE" id="PS50038">
    <property type="entry name" value="FZ"/>
    <property type="match status" value="1"/>
</dbReference>
<dbReference type="SUPFAM" id="SSF63501">
    <property type="entry name" value="Frizzled cysteine-rich domain"/>
    <property type="match status" value="1"/>
</dbReference>
<dbReference type="PANTHER" id="PTHR45765:SF1">
    <property type="entry name" value="METHIONINE--TRNA LIGASE, CYTOPLASMIC"/>
    <property type="match status" value="1"/>
</dbReference>
<evidence type="ECO:0000256" key="6">
    <source>
        <dbReference type="ARBA" id="ARBA00018335"/>
    </source>
</evidence>
<feature type="domain" description="FZ" evidence="23">
    <location>
        <begin position="1"/>
        <end position="101"/>
    </location>
</feature>
<dbReference type="InterPro" id="IPR029038">
    <property type="entry name" value="MetRS_Zn"/>
</dbReference>
<keyword evidence="17" id="KW-0675">Receptor</keyword>
<dbReference type="GO" id="GO:0016020">
    <property type="term" value="C:membrane"/>
    <property type="evidence" value="ECO:0007669"/>
    <property type="project" value="UniProtKB-SubCell"/>
</dbReference>
<dbReference type="GO" id="GO:0005829">
    <property type="term" value="C:cytosol"/>
    <property type="evidence" value="ECO:0007669"/>
    <property type="project" value="TreeGrafter"/>
</dbReference>
<evidence type="ECO:0000313" key="27">
    <source>
        <dbReference type="Proteomes" id="UP000663829"/>
    </source>
</evidence>
<dbReference type="PROSITE" id="PS00178">
    <property type="entry name" value="AA_TRNA_LIGASE_I"/>
    <property type="match status" value="1"/>
</dbReference>
<keyword evidence="9 22" id="KW-0812">Transmembrane</keyword>
<keyword evidence="15" id="KW-0030">Aminoacyl-tRNA synthetase</keyword>
<dbReference type="GO" id="GO:0007166">
    <property type="term" value="P:cell surface receptor signaling pathway"/>
    <property type="evidence" value="ECO:0007669"/>
    <property type="project" value="InterPro"/>
</dbReference>
<evidence type="ECO:0000256" key="8">
    <source>
        <dbReference type="ARBA" id="ARBA00022598"/>
    </source>
</evidence>
<gene>
    <name evidence="25" type="ORF">GPM918_LOCUS20041</name>
    <name evidence="26" type="ORF">SRO942_LOCUS20040</name>
</gene>
<dbReference type="Gene3D" id="1.10.730.10">
    <property type="entry name" value="Isoleucyl-tRNA Synthetase, Domain 1"/>
    <property type="match status" value="1"/>
</dbReference>
<feature type="transmembrane region" description="Helical" evidence="22">
    <location>
        <begin position="294"/>
        <end position="320"/>
    </location>
</feature>
<evidence type="ECO:0000256" key="7">
    <source>
        <dbReference type="ARBA" id="ARBA00022490"/>
    </source>
</evidence>
<dbReference type="InterPro" id="IPR014729">
    <property type="entry name" value="Rossmann-like_a/b/a_fold"/>
</dbReference>
<dbReference type="Gene3D" id="1.20.1050.10">
    <property type="match status" value="1"/>
</dbReference>
<keyword evidence="8" id="KW-0436">Ligase</keyword>
<evidence type="ECO:0000259" key="24">
    <source>
        <dbReference type="PROSITE" id="PS50261"/>
    </source>
</evidence>
<evidence type="ECO:0000259" key="23">
    <source>
        <dbReference type="PROSITE" id="PS50038"/>
    </source>
</evidence>
<dbReference type="EMBL" id="CAJOBC010006231">
    <property type="protein sequence ID" value="CAF3891628.1"/>
    <property type="molecule type" value="Genomic_DNA"/>
</dbReference>
<dbReference type="GO" id="GO:0004825">
    <property type="term" value="F:methionine-tRNA ligase activity"/>
    <property type="evidence" value="ECO:0007669"/>
    <property type="project" value="UniProtKB-EC"/>
</dbReference>
<keyword evidence="11" id="KW-0067">ATP-binding</keyword>
<evidence type="ECO:0000256" key="16">
    <source>
        <dbReference type="ARBA" id="ARBA00023157"/>
    </source>
</evidence>
<dbReference type="InterPro" id="IPR036282">
    <property type="entry name" value="Glutathione-S-Trfase_C_sf"/>
</dbReference>
<dbReference type="Pfam" id="PF01392">
    <property type="entry name" value="Fz"/>
    <property type="match status" value="1"/>
</dbReference>
<feature type="transmembrane region" description="Helical" evidence="22">
    <location>
        <begin position="215"/>
        <end position="238"/>
    </location>
</feature>
<evidence type="ECO:0000256" key="17">
    <source>
        <dbReference type="ARBA" id="ARBA00023170"/>
    </source>
</evidence>
<evidence type="ECO:0000256" key="21">
    <source>
        <dbReference type="SAM" id="MobiDB-lite"/>
    </source>
</evidence>
<dbReference type="CDD" id="cd07957">
    <property type="entry name" value="Anticodon_Ia_Met"/>
    <property type="match status" value="1"/>
</dbReference>
<dbReference type="SUPFAM" id="SSF57770">
    <property type="entry name" value="Methionyl-tRNA synthetase (MetRS), Zn-domain"/>
    <property type="match status" value="1"/>
</dbReference>
<keyword evidence="10" id="KW-0547">Nucleotide-binding</keyword>
<evidence type="ECO:0000256" key="5">
    <source>
        <dbReference type="ARBA" id="ARBA00012838"/>
    </source>
</evidence>
<comment type="subcellular location">
    <subcellularLocation>
        <location evidence="2">Cytoplasm</location>
    </subcellularLocation>
    <subcellularLocation>
        <location evidence="1">Membrane</location>
        <topology evidence="1">Multi-pass membrane protein</topology>
    </subcellularLocation>
</comment>
<dbReference type="PRINTS" id="PR00489">
    <property type="entry name" value="FRIZZLED"/>
</dbReference>
<feature type="disulfide bond" evidence="20">
    <location>
        <begin position="65"/>
        <end position="89"/>
    </location>
</feature>
<reference evidence="25" key="1">
    <citation type="submission" date="2021-02" db="EMBL/GenBank/DDBJ databases">
        <authorList>
            <person name="Nowell W R."/>
        </authorList>
    </citation>
    <scope>NUCLEOTIDE SEQUENCE</scope>
</reference>
<dbReference type="Gene3D" id="2.20.28.20">
    <property type="entry name" value="Methionyl-tRNA synthetase, Zn-domain"/>
    <property type="match status" value="1"/>
</dbReference>
<keyword evidence="27" id="KW-1185">Reference proteome</keyword>
<dbReference type="OrthoDB" id="5844513at2759"/>
<keyword evidence="13 22" id="KW-1133">Transmembrane helix</keyword>
<dbReference type="Proteomes" id="UP000663829">
    <property type="component" value="Unassembled WGS sequence"/>
</dbReference>
<dbReference type="FunFam" id="2.20.28.20:FF:000001">
    <property type="entry name" value="Methionine--tRNA ligase"/>
    <property type="match status" value="1"/>
</dbReference>
<dbReference type="EC" id="6.1.1.10" evidence="5"/>
<dbReference type="InterPro" id="IPR017981">
    <property type="entry name" value="GPCR_2-like_7TM"/>
</dbReference>
<dbReference type="InterPro" id="IPR023458">
    <property type="entry name" value="Met-tRNA_ligase_1"/>
</dbReference>
<evidence type="ECO:0000313" key="26">
    <source>
        <dbReference type="EMBL" id="CAF3891628.1"/>
    </source>
</evidence>
<proteinExistence type="inferred from homology"/>
<dbReference type="SUPFAM" id="SSF52374">
    <property type="entry name" value="Nucleotidylyl transferase"/>
    <property type="match status" value="1"/>
</dbReference>
<evidence type="ECO:0000256" key="9">
    <source>
        <dbReference type="ARBA" id="ARBA00022692"/>
    </source>
</evidence>
<feature type="transmembrane region" description="Helical" evidence="22">
    <location>
        <begin position="422"/>
        <end position="444"/>
    </location>
</feature>
<dbReference type="Pfam" id="PF09334">
    <property type="entry name" value="tRNA-synt_1g"/>
    <property type="match status" value="1"/>
</dbReference>
<comment type="similarity">
    <text evidence="4">Belongs to the G-protein coupled receptor Fz/Smo family.</text>
</comment>
<evidence type="ECO:0000313" key="25">
    <source>
        <dbReference type="EMBL" id="CAF1128088.1"/>
    </source>
</evidence>
<dbReference type="Proteomes" id="UP000681722">
    <property type="component" value="Unassembled WGS sequence"/>
</dbReference>
<dbReference type="InterPro" id="IPR015413">
    <property type="entry name" value="Methionyl/Leucyl_tRNA_Synth"/>
</dbReference>
<comment type="caution">
    <text evidence="25">The sequence shown here is derived from an EMBL/GenBank/DDBJ whole genome shotgun (WGS) entry which is preliminary data.</text>
</comment>
<evidence type="ECO:0000256" key="19">
    <source>
        <dbReference type="ARBA" id="ARBA00047364"/>
    </source>
</evidence>
<comment type="caution">
    <text evidence="20">Lacks conserved residue(s) required for the propagation of feature annotation.</text>
</comment>
<keyword evidence="16 20" id="KW-1015">Disulfide bond</keyword>
<dbReference type="SUPFAM" id="SSF47323">
    <property type="entry name" value="Anticodon-binding domain of a subclass of class I aminoacyl-tRNA synthetases"/>
    <property type="match status" value="1"/>
</dbReference>
<dbReference type="EMBL" id="CAJNOQ010006229">
    <property type="protein sequence ID" value="CAF1128088.1"/>
    <property type="molecule type" value="Genomic_DNA"/>
</dbReference>
<dbReference type="SUPFAM" id="SSF47616">
    <property type="entry name" value="GST C-terminal domain-like"/>
    <property type="match status" value="1"/>
</dbReference>
<evidence type="ECO:0000256" key="20">
    <source>
        <dbReference type="PROSITE-ProRule" id="PRU00090"/>
    </source>
</evidence>
<dbReference type="Gene3D" id="1.10.2000.10">
    <property type="entry name" value="Frizzled cysteine-rich domain"/>
    <property type="match status" value="1"/>
</dbReference>
<comment type="catalytic activity">
    <reaction evidence="19">
        <text>tRNA(Met) + L-methionine + ATP = L-methionyl-tRNA(Met) + AMP + diphosphate</text>
        <dbReference type="Rhea" id="RHEA:13481"/>
        <dbReference type="Rhea" id="RHEA-COMP:9667"/>
        <dbReference type="Rhea" id="RHEA-COMP:9698"/>
        <dbReference type="ChEBI" id="CHEBI:30616"/>
        <dbReference type="ChEBI" id="CHEBI:33019"/>
        <dbReference type="ChEBI" id="CHEBI:57844"/>
        <dbReference type="ChEBI" id="CHEBI:78442"/>
        <dbReference type="ChEBI" id="CHEBI:78530"/>
        <dbReference type="ChEBI" id="CHEBI:456215"/>
        <dbReference type="EC" id="6.1.1.10"/>
    </reaction>
</comment>
<dbReference type="GO" id="GO:0004888">
    <property type="term" value="F:transmembrane signaling receptor activity"/>
    <property type="evidence" value="ECO:0007669"/>
    <property type="project" value="InterPro"/>
</dbReference>
<dbReference type="SMART" id="SM01330">
    <property type="entry name" value="Frizzled"/>
    <property type="match status" value="1"/>
</dbReference>
<dbReference type="GO" id="GO:0005524">
    <property type="term" value="F:ATP binding"/>
    <property type="evidence" value="ECO:0007669"/>
    <property type="project" value="UniProtKB-KW"/>
</dbReference>
<evidence type="ECO:0000256" key="14">
    <source>
        <dbReference type="ARBA" id="ARBA00023136"/>
    </source>
</evidence>
<dbReference type="Gene3D" id="1.20.1070.10">
    <property type="entry name" value="Rhodopsin 7-helix transmembrane proteins"/>
    <property type="match status" value="1"/>
</dbReference>
<dbReference type="InterPro" id="IPR020067">
    <property type="entry name" value="Frizzled_dom"/>
</dbReference>
<evidence type="ECO:0000256" key="4">
    <source>
        <dbReference type="ARBA" id="ARBA00008077"/>
    </source>
</evidence>
<keyword evidence="12" id="KW-0648">Protein biosynthesis</keyword>
<dbReference type="GO" id="GO:0017101">
    <property type="term" value="C:aminoacyl-tRNA synthetase multienzyme complex"/>
    <property type="evidence" value="ECO:0007669"/>
    <property type="project" value="TreeGrafter"/>
</dbReference>
<dbReference type="InterPro" id="IPR001412">
    <property type="entry name" value="aa-tRNA-synth_I_CS"/>
</dbReference>
<dbReference type="Gene3D" id="3.40.50.620">
    <property type="entry name" value="HUPs"/>
    <property type="match status" value="1"/>
</dbReference>
<dbReference type="InterPro" id="IPR009080">
    <property type="entry name" value="tRNAsynth_Ia_anticodon-bd"/>
</dbReference>
<dbReference type="SMART" id="SM00063">
    <property type="entry name" value="FRI"/>
    <property type="match status" value="1"/>
</dbReference>
<dbReference type="Pfam" id="PF19303">
    <property type="entry name" value="Anticodon_3"/>
    <property type="match status" value="1"/>
</dbReference>
<dbReference type="NCBIfam" id="TIGR00398">
    <property type="entry name" value="metG"/>
    <property type="match status" value="1"/>
</dbReference>
<feature type="compositionally biased region" description="Polar residues" evidence="21">
    <location>
        <begin position="672"/>
        <end position="683"/>
    </location>
</feature>
<evidence type="ECO:0000256" key="13">
    <source>
        <dbReference type="ARBA" id="ARBA00022989"/>
    </source>
</evidence>
<feature type="compositionally biased region" description="Low complexity" evidence="21">
    <location>
        <begin position="662"/>
        <end position="671"/>
    </location>
</feature>
<keyword evidence="7" id="KW-0963">Cytoplasm</keyword>
<dbReference type="InterPro" id="IPR033911">
    <property type="entry name" value="MetRS_core"/>
</dbReference>
<evidence type="ECO:0000256" key="10">
    <source>
        <dbReference type="ARBA" id="ARBA00022741"/>
    </source>
</evidence>
<feature type="transmembrane region" description="Helical" evidence="22">
    <location>
        <begin position="378"/>
        <end position="401"/>
    </location>
</feature>
<sequence>MPWNMTTYPNLLGHSKQDDADSDMAVYLPLLNINCSKVLRYFLCSVYTPICSVIVGAVKPCRNLCEEARLGCERVMMQFGFNWPPLLRCDQYPNDQPCFEAPKDGQIINKKSIQQSKQQFQRGSKDDLEDFLCPYQFRVYNTEFKYTLKFNSHLHVENCGMPCKQMLFNMDNQERIKTFRYYVGILAILCMISTSFTIFTYLIDMKRFSYPERPILFLSICYFLLSIAYLIGFIDYFFDSTISCNQDDLSTIGGQQSLTDSTTVGKDTISVDSSRGVRLLVQGTQNKWCILTFLLIYFFGMASMIWWVILTLTWFMAAGLKWGHEAIEAQSVYFHLASWAIPTVMSAALLLKKSIDGDYLTGVCYTGLTDLYVQRGFLLVPNCIFIFVGLCFLLSGFISVFKIRNVMKYEGTKTDKLEKFMIRIGLFSVIYILPQLIIIACLLYEQINYNDWLRWWKKKLCDANESNYISYLTCSSISTPAATAAIRTGPRYEIFMLKYTFQTSNGNEFANVNQAVRYLFRKHNNESSDILIDQWLEWDTSVFQPRLLQTISLTQSNDGDFRISLKHLNEHGQLAQNENLTSADVCLWSTLSLVDDIQRKKLLNTYPNISRWYSKLATNLETFVQKIQDINIKKEKTSEKNNKRNGQHDAISKLKENDYQQQAAATLAQKQSRTSHQLPQSSQKKGERQQKENELVFNQTPEKIEAAIYKWNAQSTILTARDPNEKIKPKAGEKNVLITSALPYVNNVPHLGNLIGSLLSADVFARYCRLRGYNTLAICGTDEYGTTTETKALEEGCTPQEICDKYYKLHCQIYDWFLIKFDYFGRTSTERQTQIAQDIFWKLYKRDYILKDKVEQLYCANCKRFLADRYVTGTCPDPKCKFHDAHGDQCDKCGKLINAIELIQPSCQICKNTPELKQSDHLFLDLPKLSEDIRLWFEKSSSKGFWTKTAKTITEAWLKEGLKPRCISRDLKWGTPVPLEGYTDKVFYVWFDAPIGYISITANYTDDWEEWWHNPEQIELYQFMAKDNVPFHSVIFPSCLLGTNDNYTTVAHLSGIDYLNYEDAKFSKSRGLGVFGDQAQATGIPVDIWRFYLLYVRPETQDSTFSWEDLATKNNSELIKNLGNFIHRSLIACERCFNGQLPEIHLGDLDKQLITQITNELELFVDVMDKTRLRDGLKLILKMSHYGNKYFQLKTPWNKCKGTDDEKKEAGTTISVALNLVYLLSILLEPYMPSTSLTIQQQLNIPHTSPKYAVDDAFHCYLKPGHKIGQVSLLFKCIKPATVDQLRQRFSGKQ</sequence>
<feature type="transmembrane region" description="Helical" evidence="22">
    <location>
        <begin position="181"/>
        <end position="203"/>
    </location>
</feature>
<dbReference type="CDD" id="cd00814">
    <property type="entry name" value="MetRS_core"/>
    <property type="match status" value="1"/>
</dbReference>
<dbReference type="PROSITE" id="PS50261">
    <property type="entry name" value="G_PROTEIN_RECEP_F2_4"/>
    <property type="match status" value="1"/>
</dbReference>
<dbReference type="InterPro" id="IPR036790">
    <property type="entry name" value="Frizzled_dom_sf"/>
</dbReference>
<evidence type="ECO:0000256" key="1">
    <source>
        <dbReference type="ARBA" id="ARBA00004141"/>
    </source>
</evidence>
<evidence type="ECO:0000256" key="12">
    <source>
        <dbReference type="ARBA" id="ARBA00022917"/>
    </source>
</evidence>
<evidence type="ECO:0000256" key="18">
    <source>
        <dbReference type="ARBA" id="ARBA00030904"/>
    </source>
</evidence>
<accession>A0A814R2Y7</accession>
<protein>
    <recommendedName>
        <fullName evidence="6">Methionine--tRNA ligase, cytoplasmic</fullName>
        <ecNumber evidence="5">6.1.1.10</ecNumber>
    </recommendedName>
    <alternativeName>
        <fullName evidence="18">Methionyl-tRNA synthetase</fullName>
    </alternativeName>
</protein>
<dbReference type="InterPro" id="IPR000539">
    <property type="entry name" value="Frizzled/Smoothened_7TM"/>
</dbReference>
<dbReference type="PANTHER" id="PTHR45765">
    <property type="entry name" value="METHIONINE--TRNA LIGASE"/>
    <property type="match status" value="1"/>
</dbReference>
<evidence type="ECO:0000256" key="22">
    <source>
        <dbReference type="SAM" id="Phobius"/>
    </source>
</evidence>
<comment type="similarity">
    <text evidence="3">Belongs to the class-I aminoacyl-tRNA synthetase family.</text>
</comment>
<feature type="domain" description="G-protein coupled receptors family 2 profile 2" evidence="24">
    <location>
        <begin position="177"/>
        <end position="477"/>
    </location>
</feature>
<dbReference type="InterPro" id="IPR014758">
    <property type="entry name" value="Met-tRNA_synth"/>
</dbReference>
<evidence type="ECO:0000256" key="3">
    <source>
        <dbReference type="ARBA" id="ARBA00005594"/>
    </source>
</evidence>
<organism evidence="25 27">
    <name type="scientific">Didymodactylos carnosus</name>
    <dbReference type="NCBI Taxonomy" id="1234261"/>
    <lineage>
        <taxon>Eukaryota</taxon>
        <taxon>Metazoa</taxon>
        <taxon>Spiralia</taxon>
        <taxon>Gnathifera</taxon>
        <taxon>Rotifera</taxon>
        <taxon>Eurotatoria</taxon>
        <taxon>Bdelloidea</taxon>
        <taxon>Philodinida</taxon>
        <taxon>Philodinidae</taxon>
        <taxon>Didymodactylos</taxon>
    </lineage>
</organism>
<dbReference type="InterPro" id="IPR041872">
    <property type="entry name" value="Anticodon_Met"/>
</dbReference>
<feature type="region of interest" description="Disordered" evidence="21">
    <location>
        <begin position="662"/>
        <end position="692"/>
    </location>
</feature>
<dbReference type="Pfam" id="PF01534">
    <property type="entry name" value="Frizzled"/>
    <property type="match status" value="1"/>
</dbReference>
<keyword evidence="14 22" id="KW-0472">Membrane</keyword>
<name>A0A814R2Y7_9BILA</name>
<evidence type="ECO:0000256" key="2">
    <source>
        <dbReference type="ARBA" id="ARBA00004496"/>
    </source>
</evidence>
<feature type="transmembrane region" description="Helical" evidence="22">
    <location>
        <begin position="332"/>
        <end position="351"/>
    </location>
</feature>
<evidence type="ECO:0000256" key="11">
    <source>
        <dbReference type="ARBA" id="ARBA00022840"/>
    </source>
</evidence>
<dbReference type="GO" id="GO:0006431">
    <property type="term" value="P:methionyl-tRNA aminoacylation"/>
    <property type="evidence" value="ECO:0007669"/>
    <property type="project" value="InterPro"/>
</dbReference>